<feature type="compositionally biased region" description="Polar residues" evidence="2">
    <location>
        <begin position="329"/>
        <end position="347"/>
    </location>
</feature>
<evidence type="ECO:0000256" key="2">
    <source>
        <dbReference type="SAM" id="MobiDB-lite"/>
    </source>
</evidence>
<evidence type="ECO:0000313" key="5">
    <source>
        <dbReference type="Proteomes" id="UP000179807"/>
    </source>
</evidence>
<dbReference type="RefSeq" id="XP_068360940.1">
    <property type="nucleotide sequence ID" value="XM_068503399.1"/>
</dbReference>
<keyword evidence="1" id="KW-0175">Coiled coil</keyword>
<organism evidence="4 5">
    <name type="scientific">Tritrichomonas foetus</name>
    <dbReference type="NCBI Taxonomy" id="1144522"/>
    <lineage>
        <taxon>Eukaryota</taxon>
        <taxon>Metamonada</taxon>
        <taxon>Parabasalia</taxon>
        <taxon>Tritrichomonadida</taxon>
        <taxon>Tritrichomonadidae</taxon>
        <taxon>Tritrichomonas</taxon>
    </lineage>
</organism>
<feature type="domain" description="CAP-Gly" evidence="3">
    <location>
        <begin position="20"/>
        <end position="62"/>
    </location>
</feature>
<feature type="compositionally biased region" description="Polar residues" evidence="2">
    <location>
        <begin position="111"/>
        <end position="127"/>
    </location>
</feature>
<feature type="compositionally biased region" description="Low complexity" evidence="2">
    <location>
        <begin position="241"/>
        <end position="265"/>
    </location>
</feature>
<feature type="coiled-coil region" evidence="1">
    <location>
        <begin position="795"/>
        <end position="829"/>
    </location>
</feature>
<keyword evidence="5" id="KW-1185">Reference proteome</keyword>
<sequence>MEVGTIISLKNIKGVVKYVGDFHEGEGTYVGIELEKPKGRNNGTIKGKKYFECPEGHGLFLKIEDITRLCKIVSKPLAVSRSTDKFESLSHGPLLKESRSSSEFEVKTPVHSPSTGNLSIPLNTPQNSSKSPISSSPKLSRGTPSNKVWHPLPKGDQSPKGTRGNPTKNNPNTPPAKQAADASKSKHMVTSASGNLNAKSPKQSNGMKLIKSTKDSEVSKSSNFMSKNSKTHNAENQHVESPLLSTKPSPKPSPATQSSSSSKKLSNNDGKSTTPSPQSNALKNDEGEDVENDNKTVVKSISADEINPHKQSPLVDPQEQLPIAKTSRETSSLSPTTFSSKKLQKNQDTLSSRMLAEIEETVNEAEGEAVNDAYIDKTLISPDLLKKISELKAKLEGYGKQRNLIKKKLLDIAELYKKEKAENHEKIVSMAEETKTKLIQTQVNYEAEMTDLETQILESAERTRRYLEVADEARAQKVMEILTLINEEHARYEEDLELFINAQRINVNTATQSVHILNERLKKVAERRIENDKRIVLKKDTLNDKENELAEKRPRWQEVTELRTTFSELSEKAAHTKRMSLYKEAERDGVKKFYQLFSEVPLLDSLYVTLSMEQKTTNNEILHLCKLSKLVLGGFISNATKSTELFNQLREIDESIDTNENPPSLLGVIGALEAVSSITLENAITSNYLNNYANKISNEEVKAQVLQLAKEITVDVLHPALLDNDQKEEYTELVKSLIDELKRAEIGEEDCDLKEFFGKFEKFSNNAAHKDIVQEFINFHLPPNELEQNKISPEVQKKQQEKKDLLMKSQLMEEEIKKEKLKFESLRNELAEPMKLYTDLAEQLGQLKKELSKYQT</sequence>
<feature type="region of interest" description="Disordered" evidence="2">
    <location>
        <begin position="82"/>
        <end position="293"/>
    </location>
</feature>
<dbReference type="SUPFAM" id="SSF74924">
    <property type="entry name" value="Cap-Gly domain"/>
    <property type="match status" value="1"/>
</dbReference>
<evidence type="ECO:0000256" key="1">
    <source>
        <dbReference type="SAM" id="Coils"/>
    </source>
</evidence>
<reference evidence="4" key="1">
    <citation type="submission" date="2016-10" db="EMBL/GenBank/DDBJ databases">
        <authorList>
            <person name="Benchimol M."/>
            <person name="Almeida L.G."/>
            <person name="Vasconcelos A.T."/>
            <person name="Perreira-Neves A."/>
            <person name="Rosa I.A."/>
            <person name="Tasca T."/>
            <person name="Bogo M.R."/>
            <person name="de Souza W."/>
        </authorList>
    </citation>
    <scope>NUCLEOTIDE SEQUENCE [LARGE SCALE GENOMIC DNA]</scope>
    <source>
        <strain evidence="4">K</strain>
    </source>
</reference>
<dbReference type="InterPro" id="IPR036859">
    <property type="entry name" value="CAP-Gly_dom_sf"/>
</dbReference>
<feature type="compositionally biased region" description="Low complexity" evidence="2">
    <location>
        <begin position="219"/>
        <end position="228"/>
    </location>
</feature>
<accession>A0A1J4KDL4</accession>
<evidence type="ECO:0000259" key="3">
    <source>
        <dbReference type="PROSITE" id="PS50245"/>
    </source>
</evidence>
<dbReference type="GeneID" id="94838103"/>
<protein>
    <recommendedName>
        <fullName evidence="3">CAP-Gly domain-containing protein</fullName>
    </recommendedName>
</protein>
<dbReference type="Pfam" id="PF01302">
    <property type="entry name" value="CAP_GLY"/>
    <property type="match status" value="1"/>
</dbReference>
<dbReference type="EMBL" id="MLAK01000685">
    <property type="protein sequence ID" value="OHT07804.1"/>
    <property type="molecule type" value="Genomic_DNA"/>
</dbReference>
<feature type="compositionally biased region" description="Polar residues" evidence="2">
    <location>
        <begin position="188"/>
        <end position="206"/>
    </location>
</feature>
<feature type="compositionally biased region" description="Polar residues" evidence="2">
    <location>
        <begin position="267"/>
        <end position="282"/>
    </location>
</feature>
<feature type="compositionally biased region" description="Low complexity" evidence="2">
    <location>
        <begin position="128"/>
        <end position="140"/>
    </location>
</feature>
<feature type="compositionally biased region" description="Basic and acidic residues" evidence="2">
    <location>
        <begin position="82"/>
        <end position="108"/>
    </location>
</feature>
<dbReference type="OrthoDB" id="2130750at2759"/>
<dbReference type="PROSITE" id="PS50245">
    <property type="entry name" value="CAP_GLY_2"/>
    <property type="match status" value="1"/>
</dbReference>
<feature type="region of interest" description="Disordered" evidence="2">
    <location>
        <begin position="325"/>
        <end position="347"/>
    </location>
</feature>
<evidence type="ECO:0000313" key="4">
    <source>
        <dbReference type="EMBL" id="OHT07804.1"/>
    </source>
</evidence>
<proteinExistence type="predicted"/>
<comment type="caution">
    <text evidence="4">The sequence shown here is derived from an EMBL/GenBank/DDBJ whole genome shotgun (WGS) entry which is preliminary data.</text>
</comment>
<dbReference type="InterPro" id="IPR000938">
    <property type="entry name" value="CAP-Gly_domain"/>
</dbReference>
<gene>
    <name evidence="4" type="ORF">TRFO_23835</name>
</gene>
<dbReference type="VEuPathDB" id="TrichDB:TRFO_23835"/>
<dbReference type="Proteomes" id="UP000179807">
    <property type="component" value="Unassembled WGS sequence"/>
</dbReference>
<name>A0A1J4KDL4_9EUKA</name>
<dbReference type="Gene3D" id="2.30.30.190">
    <property type="entry name" value="CAP Gly-rich-like domain"/>
    <property type="match status" value="1"/>
</dbReference>
<dbReference type="AlphaFoldDB" id="A0A1J4KDL4"/>
<dbReference type="SMART" id="SM01052">
    <property type="entry name" value="CAP_GLY"/>
    <property type="match status" value="1"/>
</dbReference>